<name>A0A5C5VL48_9BACT</name>
<reference evidence="2 3" key="1">
    <citation type="submission" date="2019-02" db="EMBL/GenBank/DDBJ databases">
        <title>Deep-cultivation of Planctomycetes and their phenomic and genomic characterization uncovers novel biology.</title>
        <authorList>
            <person name="Wiegand S."/>
            <person name="Jogler M."/>
            <person name="Boedeker C."/>
            <person name="Pinto D."/>
            <person name="Vollmers J."/>
            <person name="Rivas-Marin E."/>
            <person name="Kohn T."/>
            <person name="Peeters S.H."/>
            <person name="Heuer A."/>
            <person name="Rast P."/>
            <person name="Oberbeckmann S."/>
            <person name="Bunk B."/>
            <person name="Jeske O."/>
            <person name="Meyerdierks A."/>
            <person name="Storesund J.E."/>
            <person name="Kallscheuer N."/>
            <person name="Luecker S."/>
            <person name="Lage O.M."/>
            <person name="Pohl T."/>
            <person name="Merkel B.J."/>
            <person name="Hornburger P."/>
            <person name="Mueller R.-W."/>
            <person name="Bruemmer F."/>
            <person name="Labrenz M."/>
            <person name="Spormann A.M."/>
            <person name="Op Den Camp H."/>
            <person name="Overmann J."/>
            <person name="Amann R."/>
            <person name="Jetten M.S.M."/>
            <person name="Mascher T."/>
            <person name="Medema M.H."/>
            <person name="Devos D.P."/>
            <person name="Kaster A.-K."/>
            <person name="Ovreas L."/>
            <person name="Rohde M."/>
            <person name="Galperin M.Y."/>
            <person name="Jogler C."/>
        </authorList>
    </citation>
    <scope>NUCLEOTIDE SEQUENCE [LARGE SCALE GENOMIC DNA]</scope>
    <source>
        <strain evidence="2 3">Enr8</strain>
    </source>
</reference>
<proteinExistence type="predicted"/>
<accession>A0A5C5VL48</accession>
<organism evidence="2 3">
    <name type="scientific">Blastopirellula retiformator</name>
    <dbReference type="NCBI Taxonomy" id="2527970"/>
    <lineage>
        <taxon>Bacteria</taxon>
        <taxon>Pseudomonadati</taxon>
        <taxon>Planctomycetota</taxon>
        <taxon>Planctomycetia</taxon>
        <taxon>Pirellulales</taxon>
        <taxon>Pirellulaceae</taxon>
        <taxon>Blastopirellula</taxon>
    </lineage>
</organism>
<protein>
    <recommendedName>
        <fullName evidence="1">H repeat-associated protein N-terminal domain-containing protein</fullName>
    </recommendedName>
</protein>
<evidence type="ECO:0000313" key="2">
    <source>
        <dbReference type="EMBL" id="TWT38753.1"/>
    </source>
</evidence>
<dbReference type="EMBL" id="SJPF01000001">
    <property type="protein sequence ID" value="TWT38753.1"/>
    <property type="molecule type" value="Genomic_DNA"/>
</dbReference>
<comment type="caution">
    <text evidence="2">The sequence shown here is derived from an EMBL/GenBank/DDBJ whole genome shotgun (WGS) entry which is preliminary data.</text>
</comment>
<keyword evidence="3" id="KW-1185">Reference proteome</keyword>
<sequence length="160" mass="17828">MAKSGRKKRITKRVVAEAELRELAKYFTSLDDARSHVNRRHKLTNVILISMCAVIAGANGPTEIEWWAEANEDWLAEHLGEDCGVPSHDTIGRVLQSLKPDAFQECFEAWLASLRVAVNDADDAPREHLAIDGKTLRRSHAGKRIWGRCMSSAPGRPSVD</sequence>
<dbReference type="AlphaFoldDB" id="A0A5C5VL48"/>
<dbReference type="Proteomes" id="UP000318878">
    <property type="component" value="Unassembled WGS sequence"/>
</dbReference>
<dbReference type="PANTHER" id="PTHR30298:SF0">
    <property type="entry name" value="PROTEIN YBFL-RELATED"/>
    <property type="match status" value="1"/>
</dbReference>
<evidence type="ECO:0000313" key="3">
    <source>
        <dbReference type="Proteomes" id="UP000318878"/>
    </source>
</evidence>
<dbReference type="InterPro" id="IPR051698">
    <property type="entry name" value="Transposase_11-like"/>
</dbReference>
<feature type="domain" description="H repeat-associated protein N-terminal" evidence="1">
    <location>
        <begin position="25"/>
        <end position="111"/>
    </location>
</feature>
<evidence type="ECO:0000259" key="1">
    <source>
        <dbReference type="Pfam" id="PF13808"/>
    </source>
</evidence>
<dbReference type="PANTHER" id="PTHR30298">
    <property type="entry name" value="H REPEAT-ASSOCIATED PREDICTED TRANSPOSASE"/>
    <property type="match status" value="1"/>
</dbReference>
<dbReference type="InterPro" id="IPR032806">
    <property type="entry name" value="YbfD_N"/>
</dbReference>
<dbReference type="NCBIfam" id="NF033564">
    <property type="entry name" value="transpos_ISAs1"/>
    <property type="match status" value="1"/>
</dbReference>
<gene>
    <name evidence="2" type="ORF">Enr8_04470</name>
</gene>
<dbReference type="InterPro" id="IPR047647">
    <property type="entry name" value="ISAs1_transpos"/>
</dbReference>
<dbReference type="Pfam" id="PF13808">
    <property type="entry name" value="DDE_Tnp_1_assoc"/>
    <property type="match status" value="1"/>
</dbReference>